<dbReference type="GO" id="GO:0005886">
    <property type="term" value="C:plasma membrane"/>
    <property type="evidence" value="ECO:0007669"/>
    <property type="project" value="TreeGrafter"/>
</dbReference>
<evidence type="ECO:0000313" key="7">
    <source>
        <dbReference type="Proteomes" id="UP000471633"/>
    </source>
</evidence>
<organism evidence="6">
    <name type="scientific">Schistosoma haematobium</name>
    <name type="common">Blood fluke</name>
    <dbReference type="NCBI Taxonomy" id="6185"/>
    <lineage>
        <taxon>Eukaryota</taxon>
        <taxon>Metazoa</taxon>
        <taxon>Spiralia</taxon>
        <taxon>Lophotrochozoa</taxon>
        <taxon>Platyhelminthes</taxon>
        <taxon>Trematoda</taxon>
        <taxon>Digenea</taxon>
        <taxon>Strigeidida</taxon>
        <taxon>Schistosomatoidea</taxon>
        <taxon>Schistosomatidae</taxon>
        <taxon>Schistosoma</taxon>
    </lineage>
</organism>
<dbReference type="CTD" id="24594992"/>
<evidence type="ECO:0000256" key="3">
    <source>
        <dbReference type="SAM" id="MobiDB-lite"/>
    </source>
</evidence>
<dbReference type="InterPro" id="IPR036179">
    <property type="entry name" value="Ig-like_dom_sf"/>
</dbReference>
<reference evidence="5" key="3">
    <citation type="submission" date="2021-06" db="EMBL/GenBank/DDBJ databases">
        <title>Chromosome-level genome assembly for S. haematobium.</title>
        <authorList>
            <person name="Stroehlein A.J."/>
        </authorList>
    </citation>
    <scope>NUCLEOTIDE SEQUENCE</scope>
</reference>
<dbReference type="STRING" id="6185.A0A095CAB5"/>
<dbReference type="PANTHER" id="PTHR45080">
    <property type="entry name" value="CONTACTIN 5"/>
    <property type="match status" value="1"/>
</dbReference>
<dbReference type="SUPFAM" id="SSF48726">
    <property type="entry name" value="Immunoglobulin"/>
    <property type="match status" value="5"/>
</dbReference>
<feature type="domain" description="Ig-like" evidence="4">
    <location>
        <begin position="430"/>
        <end position="520"/>
    </location>
</feature>
<evidence type="ECO:0000313" key="5">
    <source>
        <dbReference type="EMBL" id="KAH9595343.1"/>
    </source>
</evidence>
<feature type="domain" description="Ig-like" evidence="4">
    <location>
        <begin position="20"/>
        <end position="110"/>
    </location>
</feature>
<evidence type="ECO:0000256" key="2">
    <source>
        <dbReference type="ARBA" id="ARBA00023157"/>
    </source>
</evidence>
<feature type="domain" description="Ig-like" evidence="4">
    <location>
        <begin position="152"/>
        <end position="243"/>
    </location>
</feature>
<keyword evidence="7" id="KW-1185">Reference proteome</keyword>
<dbReference type="InterPro" id="IPR050958">
    <property type="entry name" value="Cell_Adh-Cytoskel_Orgn"/>
</dbReference>
<evidence type="ECO:0000256" key="1">
    <source>
        <dbReference type="ARBA" id="ARBA00022729"/>
    </source>
</evidence>
<evidence type="ECO:0000259" key="4">
    <source>
        <dbReference type="PROSITE" id="PS50835"/>
    </source>
</evidence>
<dbReference type="GO" id="GO:0007156">
    <property type="term" value="P:homophilic cell adhesion via plasma membrane adhesion molecules"/>
    <property type="evidence" value="ECO:0007669"/>
    <property type="project" value="TreeGrafter"/>
</dbReference>
<reference evidence="6" key="1">
    <citation type="journal article" date="2012" name="Nat. Genet.">
        <title>Whole-genome sequence of Schistosoma haematobium.</title>
        <authorList>
            <person name="Young N.D."/>
            <person name="Jex A.R."/>
            <person name="Li B."/>
            <person name="Liu S."/>
            <person name="Yang L."/>
            <person name="Xiong Z."/>
            <person name="Li Y."/>
            <person name="Cantacessi C."/>
            <person name="Hall R.S."/>
            <person name="Xu X."/>
            <person name="Chen F."/>
            <person name="Wu X."/>
            <person name="Zerlotini A."/>
            <person name="Oliveira G."/>
            <person name="Hofmann A."/>
            <person name="Zhang G."/>
            <person name="Fang X."/>
            <person name="Kang Y."/>
            <person name="Campbell B.E."/>
            <person name="Loukas A."/>
            <person name="Ranganathan S."/>
            <person name="Rollinson D."/>
            <person name="Rinaldi G."/>
            <person name="Brindley P.J."/>
            <person name="Yang H."/>
            <person name="Wang J."/>
            <person name="Wang J."/>
            <person name="Gasser R.B."/>
        </authorList>
    </citation>
    <scope>NUCLEOTIDE SEQUENCE [LARGE SCALE GENOMIC DNA]</scope>
</reference>
<dbReference type="EMBL" id="KL251167">
    <property type="protein sequence ID" value="KGB39273.1"/>
    <property type="molecule type" value="Genomic_DNA"/>
</dbReference>
<dbReference type="Pfam" id="PF07679">
    <property type="entry name" value="I-set"/>
    <property type="match status" value="5"/>
</dbReference>
<dbReference type="CDD" id="cd00096">
    <property type="entry name" value="Ig"/>
    <property type="match status" value="1"/>
</dbReference>
<dbReference type="InterPro" id="IPR007110">
    <property type="entry name" value="Ig-like_dom"/>
</dbReference>
<keyword evidence="2" id="KW-1015">Disulfide bond</keyword>
<dbReference type="InterPro" id="IPR013098">
    <property type="entry name" value="Ig_I-set"/>
</dbReference>
<reference evidence="5" key="2">
    <citation type="journal article" date="2019" name="Gigascience">
        <title>High-quality Schistosoma haematobium genome achieved by single-molecule and long-range sequencing.</title>
        <authorList>
            <person name="Stroehlein A.J."/>
            <person name="Korhonen P.K."/>
            <person name="Chong T.M."/>
            <person name="Lim Y.L."/>
            <person name="Chan K.G."/>
            <person name="Webster B."/>
            <person name="Rollinson D."/>
            <person name="Brindley P.J."/>
            <person name="Gasser R.B."/>
            <person name="Young N.D."/>
        </authorList>
    </citation>
    <scope>NUCLEOTIDE SEQUENCE</scope>
</reference>
<feature type="region of interest" description="Disordered" evidence="3">
    <location>
        <begin position="134"/>
        <end position="161"/>
    </location>
</feature>
<feature type="domain" description="Ig-like" evidence="4">
    <location>
        <begin position="289"/>
        <end position="368"/>
    </location>
</feature>
<feature type="compositionally biased region" description="Polar residues" evidence="3">
    <location>
        <begin position="147"/>
        <end position="161"/>
    </location>
</feature>
<dbReference type="SMART" id="SM00408">
    <property type="entry name" value="IGc2"/>
    <property type="match status" value="4"/>
</dbReference>
<dbReference type="GeneID" id="24594992"/>
<dbReference type="EMBL" id="AMPZ03000001">
    <property type="protein sequence ID" value="KAH9595343.1"/>
    <property type="molecule type" value="Genomic_DNA"/>
</dbReference>
<dbReference type="Proteomes" id="UP000471633">
    <property type="component" value="Unassembled WGS sequence"/>
</dbReference>
<dbReference type="AlphaFoldDB" id="A0A095CAB5"/>
<gene>
    <name evidence="5" type="ORF">MS3_00001423</name>
    <name evidence="6" type="ORF">MS3_07693</name>
</gene>
<dbReference type="PANTHER" id="PTHR45080:SF8">
    <property type="entry name" value="IG-LIKE DOMAIN-CONTAINING PROTEIN"/>
    <property type="match status" value="1"/>
</dbReference>
<evidence type="ECO:0000313" key="6">
    <source>
        <dbReference type="EMBL" id="KGB39273.1"/>
    </source>
</evidence>
<protein>
    <submittedName>
        <fullName evidence="6">Titin</fullName>
    </submittedName>
</protein>
<dbReference type="KEGG" id="shx:MS3_00001423"/>
<accession>A0A095CAB5</accession>
<sequence>MSTVAMPATAYQASTPGNPPQILGPLSGGGEVPEGEPVHLELRIAPPGDLQVQWFKDGVALSAGSRYNTMCERGLASLDVIYTIPEDSGTYFCVISNPYGHAQSEAVPVNVIPEIDPSQDHIDVQSADLYQATSAPTKEYERDQRSQPKSAPHFTQQPVISSSDVLEGEPVRIEAYLNTTSDSTLQVDWMKDGQPVGTGSRFNAVLDRGLIVLEIGYCLAEDSGLYVCVATNALGHTESQPVELRCQPEERIVTKSILDQQSINHLKQLEEPGEDYDYMINSTVQGIPPSFKANLEPSSVEVSEDEPVIFSVPVDCGNGDRLVIEWKRDGQVVKTGSRITGRLELGIASLKIHYAQPNDTGAYTCHVSTEYGSADCGPSNLLCEATGSIIAASQLPGDKEKGLLAIEAIEANLHAPRGTVWEDDSPHEAPVIIQQPQLVGEIEEGTAIHFDVQVEPAADPSLIVEWFKSGNLLTSGTRFKVAYERGLAILDLLYTIPEDSGEYWCRVENKAGQVESNHVQVLCNPSASVITHSNLLQGSEGYNLIKAIEEVDQPDGDEYRYIEDEEVDSAPNFDVKPQPATIGEGSPVKFLVRVSGKPTPQLTWYLNDEPIEQDSITKIYSDGAINYLEMSRCPALQGTNKLHVIAQNQLGKAEAETILTVLLAEDFRPDLKHVKPENPYKKMVGLRKVDCSPELNKALTRTKPSAQTIMEMERGSEMKARMYRSPEVIEAEKMLDQLALNLKKSEVKRPLVNGGHQNDVA</sequence>
<name>A0A095CAB5_SCHHA</name>
<keyword evidence="1" id="KW-0732">Signal</keyword>
<dbReference type="SMART" id="SM00409">
    <property type="entry name" value="IG"/>
    <property type="match status" value="5"/>
</dbReference>
<proteinExistence type="predicted"/>
<dbReference type="InterPro" id="IPR003598">
    <property type="entry name" value="Ig_sub2"/>
</dbReference>
<dbReference type="InterPro" id="IPR003599">
    <property type="entry name" value="Ig_sub"/>
</dbReference>
<dbReference type="RefSeq" id="XP_051074284.1">
    <property type="nucleotide sequence ID" value="XM_051208879.1"/>
</dbReference>
<dbReference type="InterPro" id="IPR013783">
    <property type="entry name" value="Ig-like_fold"/>
</dbReference>
<reference evidence="5" key="4">
    <citation type="journal article" date="2022" name="PLoS Pathog.">
        <title>Chromosome-level genome of Schistosoma haematobium underpins genome-wide explorations of molecular variation.</title>
        <authorList>
            <person name="Stroehlein A.J."/>
            <person name="Korhonen P.K."/>
            <person name="Lee V.V."/>
            <person name="Ralph S.A."/>
            <person name="Mentink-Kane M."/>
            <person name="You H."/>
            <person name="McManus D.P."/>
            <person name="Tchuente L.T."/>
            <person name="Stothard J.R."/>
            <person name="Kaur P."/>
            <person name="Dudchenko O."/>
            <person name="Aiden E.L."/>
            <person name="Yang B."/>
            <person name="Yang H."/>
            <person name="Emery A.M."/>
            <person name="Webster B.L."/>
            <person name="Brindley P.J."/>
            <person name="Rollinson D."/>
            <person name="Chang B.C.H."/>
            <person name="Gasser R.B."/>
            <person name="Young N.D."/>
        </authorList>
    </citation>
    <scope>NUCLEOTIDE SEQUENCE</scope>
</reference>
<dbReference type="PROSITE" id="PS50835">
    <property type="entry name" value="IG_LIKE"/>
    <property type="match status" value="4"/>
</dbReference>
<dbReference type="Gene3D" id="2.60.40.10">
    <property type="entry name" value="Immunoglobulins"/>
    <property type="match status" value="5"/>
</dbReference>